<dbReference type="SUPFAM" id="SSF46785">
    <property type="entry name" value="Winged helix' DNA-binding domain"/>
    <property type="match status" value="1"/>
</dbReference>
<dbReference type="SUPFAM" id="SSF53850">
    <property type="entry name" value="Periplasmic binding protein-like II"/>
    <property type="match status" value="1"/>
</dbReference>
<gene>
    <name evidence="6" type="ORF">DZC73_17890</name>
</gene>
<evidence type="ECO:0000313" key="6">
    <source>
        <dbReference type="EMBL" id="RQP23002.1"/>
    </source>
</evidence>
<evidence type="ECO:0000256" key="4">
    <source>
        <dbReference type="ARBA" id="ARBA00023163"/>
    </source>
</evidence>
<dbReference type="GO" id="GO:0003677">
    <property type="term" value="F:DNA binding"/>
    <property type="evidence" value="ECO:0007669"/>
    <property type="project" value="UniProtKB-KW"/>
</dbReference>
<dbReference type="Pfam" id="PF00126">
    <property type="entry name" value="HTH_1"/>
    <property type="match status" value="1"/>
</dbReference>
<evidence type="ECO:0000256" key="2">
    <source>
        <dbReference type="ARBA" id="ARBA00023015"/>
    </source>
</evidence>
<dbReference type="RefSeq" id="WP_124541747.1">
    <property type="nucleotide sequence ID" value="NZ_QUSW01000005.1"/>
</dbReference>
<accession>A0A3N7IW60</accession>
<dbReference type="GO" id="GO:0003700">
    <property type="term" value="F:DNA-binding transcription factor activity"/>
    <property type="evidence" value="ECO:0007669"/>
    <property type="project" value="InterPro"/>
</dbReference>
<protein>
    <submittedName>
        <fullName evidence="6">LysR family transcriptional regulator</fullName>
    </submittedName>
</protein>
<dbReference type="EMBL" id="QUSW01000005">
    <property type="protein sequence ID" value="RQP23002.1"/>
    <property type="molecule type" value="Genomic_DNA"/>
</dbReference>
<keyword evidence="7" id="KW-1185">Reference proteome</keyword>
<dbReference type="InterPro" id="IPR050389">
    <property type="entry name" value="LysR-type_TF"/>
</dbReference>
<reference evidence="6 7" key="2">
    <citation type="submission" date="2018-12" db="EMBL/GenBank/DDBJ databases">
        <title>Rhizobacter gummiphilus sp. nov., a rubber-degrading bacterium isolated from the soil of a botanical garden in Japan.</title>
        <authorList>
            <person name="Shunsuke S.S."/>
        </authorList>
    </citation>
    <scope>NUCLEOTIDE SEQUENCE [LARGE SCALE GENOMIC DNA]</scope>
    <source>
        <strain evidence="6 7">S-16</strain>
    </source>
</reference>
<dbReference type="InterPro" id="IPR036388">
    <property type="entry name" value="WH-like_DNA-bd_sf"/>
</dbReference>
<dbReference type="PANTHER" id="PTHR30118">
    <property type="entry name" value="HTH-TYPE TRANSCRIPTIONAL REGULATOR LEUO-RELATED"/>
    <property type="match status" value="1"/>
</dbReference>
<dbReference type="OrthoDB" id="8717159at2"/>
<dbReference type="InterPro" id="IPR000847">
    <property type="entry name" value="LysR_HTH_N"/>
</dbReference>
<evidence type="ECO:0000259" key="5">
    <source>
        <dbReference type="PROSITE" id="PS50931"/>
    </source>
</evidence>
<keyword evidence="2" id="KW-0805">Transcription regulation</keyword>
<comment type="caution">
    <text evidence="6">The sequence shown here is derived from an EMBL/GenBank/DDBJ whole genome shotgun (WGS) entry which is preliminary data.</text>
</comment>
<organism evidence="6 7">
    <name type="scientific">Piscinibacter terrae</name>
    <dbReference type="NCBI Taxonomy" id="2496871"/>
    <lineage>
        <taxon>Bacteria</taxon>
        <taxon>Pseudomonadati</taxon>
        <taxon>Pseudomonadota</taxon>
        <taxon>Betaproteobacteria</taxon>
        <taxon>Burkholderiales</taxon>
        <taxon>Sphaerotilaceae</taxon>
        <taxon>Piscinibacter</taxon>
    </lineage>
</organism>
<dbReference type="Gene3D" id="1.10.10.10">
    <property type="entry name" value="Winged helix-like DNA-binding domain superfamily/Winged helix DNA-binding domain"/>
    <property type="match status" value="1"/>
</dbReference>
<name>A0A3N7IW60_9BURK</name>
<dbReference type="InterPro" id="IPR005119">
    <property type="entry name" value="LysR_subst-bd"/>
</dbReference>
<evidence type="ECO:0000256" key="1">
    <source>
        <dbReference type="ARBA" id="ARBA00009437"/>
    </source>
</evidence>
<dbReference type="PANTHER" id="PTHR30118:SF15">
    <property type="entry name" value="TRANSCRIPTIONAL REGULATORY PROTEIN"/>
    <property type="match status" value="1"/>
</dbReference>
<feature type="domain" description="HTH lysR-type" evidence="5">
    <location>
        <begin position="4"/>
        <end position="61"/>
    </location>
</feature>
<comment type="similarity">
    <text evidence="1">Belongs to the LysR transcriptional regulatory family.</text>
</comment>
<dbReference type="Proteomes" id="UP000267464">
    <property type="component" value="Unassembled WGS sequence"/>
</dbReference>
<keyword evidence="4" id="KW-0804">Transcription</keyword>
<reference evidence="6 7" key="1">
    <citation type="submission" date="2018-08" db="EMBL/GenBank/DDBJ databases">
        <authorList>
            <person name="Khan S.A."/>
            <person name="Jeon C.O."/>
            <person name="Chun B.H."/>
            <person name="Jeong S.E."/>
        </authorList>
    </citation>
    <scope>NUCLEOTIDE SEQUENCE [LARGE SCALE GENOMIC DNA]</scope>
    <source>
        <strain evidence="6 7">S-16</strain>
    </source>
</reference>
<dbReference type="InterPro" id="IPR036390">
    <property type="entry name" value="WH_DNA-bd_sf"/>
</dbReference>
<dbReference type="Pfam" id="PF03466">
    <property type="entry name" value="LysR_substrate"/>
    <property type="match status" value="1"/>
</dbReference>
<evidence type="ECO:0000256" key="3">
    <source>
        <dbReference type="ARBA" id="ARBA00023125"/>
    </source>
</evidence>
<dbReference type="Gene3D" id="3.40.190.10">
    <property type="entry name" value="Periplasmic binding protein-like II"/>
    <property type="match status" value="2"/>
</dbReference>
<keyword evidence="3" id="KW-0238">DNA-binding</keyword>
<proteinExistence type="inferred from homology"/>
<dbReference type="AlphaFoldDB" id="A0A3N7IW60"/>
<sequence length="328" mass="35070">MKSLDLNLLIALDALLTAGSVSGAAHRMHLSTPAMSHTLARIRKALGDPILVRAGRRLVPTPRALELREPVRRLIDQARALISPVDDSASLTQLRRDFVVRAPDGIAIIRGAMLLEALNRGMPLATLRFVPDTDGDLHALRDGRIDLDIGTIADCGTDIHTLMLHEQRTVCAVKAGHELLRSHITPATFADQPHVAIARRGNGRDPIDLALSELGLARRVVLTVPSAYGALMAAARSADLVACAPEQLARSVAPGLGLQIVDLPVGVPAEEVVQAWHPRVHADAAHRYLRQCVGLLSAHAMQATRTLRDGTAVVSHGALLDLASGRKP</sequence>
<evidence type="ECO:0000313" key="7">
    <source>
        <dbReference type="Proteomes" id="UP000267464"/>
    </source>
</evidence>
<dbReference type="PROSITE" id="PS50931">
    <property type="entry name" value="HTH_LYSR"/>
    <property type="match status" value="1"/>
</dbReference>